<evidence type="ECO:0000313" key="15">
    <source>
        <dbReference type="Proteomes" id="UP000039217"/>
    </source>
</evidence>
<reference evidence="5 21" key="3">
    <citation type="submission" date="2015-03" db="EMBL/GenBank/DDBJ databases">
        <authorList>
            <consortium name="Pathogen Informatics"/>
            <person name="Murphy D."/>
        </authorList>
    </citation>
    <scope>NUCLEOTIDE SEQUENCE [LARGE SCALE GENOMIC DNA]</scope>
    <source>
        <strain evidence="5 21">0268S</strain>
    </source>
</reference>
<reference evidence="12" key="7">
    <citation type="submission" date="2018-07" db="EMBL/GenBank/DDBJ databases">
        <authorList>
            <person name="Shah S."/>
            <person name="Brown T."/>
            <person name="Auld S."/>
            <person name="Bratton K."/>
            <person name="Narechania A."/>
            <person name="Mathema B."/>
            <person name="Gandhi N."/>
        </authorList>
    </citation>
    <scope>NUCLEOTIDE SEQUENCE</scope>
    <source>
        <strain evidence="12">32301_S10</strain>
    </source>
</reference>
<reference evidence="7" key="2">
    <citation type="submission" date="2015-03" db="EMBL/GenBank/DDBJ databases">
        <authorList>
            <person name="Murphy D."/>
        </authorList>
    </citation>
    <scope>NUCLEOTIDE SEQUENCE [LARGE SCALE GENOMIC DNA]</scope>
    <source>
        <strain evidence="7">K00500041</strain>
    </source>
</reference>
<dbReference type="PATRIC" id="fig|1773.211.peg.389"/>
<reference evidence="11 22" key="4">
    <citation type="submission" date="2016-04" db="EMBL/GenBank/DDBJ databases">
        <authorList>
            <person name="Bigi M."/>
            <person name="Bigi F."/>
            <person name="Soria M.A."/>
        </authorList>
    </citation>
    <scope>NUCLEOTIDE SEQUENCE [LARGE SCALE GENOMIC DNA]</scope>
    <source>
        <strain evidence="11 22">6548</strain>
    </source>
</reference>
<dbReference type="OMA" id="VAGHILW"/>
<evidence type="ECO:0000313" key="22">
    <source>
        <dbReference type="Proteomes" id="UP000189452"/>
    </source>
</evidence>
<dbReference type="STRING" id="115862.BBG46_02530"/>
<feature type="transmembrane region" description="Helical" evidence="1">
    <location>
        <begin position="75"/>
        <end position="96"/>
    </location>
</feature>
<dbReference type="EMBL" id="CNGE01000029">
    <property type="protein sequence ID" value="CKR65025.1"/>
    <property type="molecule type" value="Genomic_DNA"/>
</dbReference>
<accession>A0A045IP73</accession>
<evidence type="ECO:0000313" key="2">
    <source>
        <dbReference type="EMBL" id="CFE48981.1"/>
    </source>
</evidence>
<evidence type="ECO:0000313" key="25">
    <source>
        <dbReference type="Proteomes" id="UP000671119"/>
    </source>
</evidence>
<dbReference type="Proteomes" id="UP000671119">
    <property type="component" value="Unassembled WGS sequence"/>
</dbReference>
<dbReference type="AlphaFoldDB" id="A0A045IP73"/>
<evidence type="ECO:0000313" key="9">
    <source>
        <dbReference type="EMBL" id="COW15533.1"/>
    </source>
</evidence>
<protein>
    <submittedName>
        <fullName evidence="4">Conserved membrane protein of uncharacterized function</fullName>
    </submittedName>
</protein>
<dbReference type="Proteomes" id="UP000048600">
    <property type="component" value="Unassembled WGS sequence"/>
</dbReference>
<dbReference type="Proteomes" id="UP000039217">
    <property type="component" value="Unassembled WGS sequence"/>
</dbReference>
<dbReference type="Proteomes" id="UP000045842">
    <property type="component" value="Unassembled WGS sequence"/>
</dbReference>
<evidence type="ECO:0000313" key="24">
    <source>
        <dbReference type="Proteomes" id="UP000300237"/>
    </source>
</evidence>
<evidence type="ECO:0000313" key="16">
    <source>
        <dbReference type="Proteomes" id="UP000045842"/>
    </source>
</evidence>
<evidence type="ECO:0000256" key="1">
    <source>
        <dbReference type="SAM" id="Phobius"/>
    </source>
</evidence>
<dbReference type="GeneID" id="45424425"/>
<feature type="transmembrane region" description="Helical" evidence="1">
    <location>
        <begin position="43"/>
        <end position="63"/>
    </location>
</feature>
<keyword evidence="1" id="KW-0472">Membrane</keyword>
<feature type="transmembrane region" description="Helical" evidence="1">
    <location>
        <begin position="12"/>
        <end position="31"/>
    </location>
</feature>
<dbReference type="EMBL" id="COPH01000003">
    <property type="protein sequence ID" value="CLV55772.1"/>
    <property type="molecule type" value="Genomic_DNA"/>
</dbReference>
<reference evidence="11 22" key="6">
    <citation type="submission" date="2017-02" db="EMBL/GenBank/DDBJ databases">
        <title>Protein polymorphisms may explain contrasting epidemiological fitness of two variants of a multidrug-resistant Mycobacterium tuberculosis strain.</title>
        <authorList>
            <person name="Bigi M.M."/>
            <person name="Lopez B."/>
            <person name="Blanco F.C."/>
            <person name="Sasiain M.C."/>
            <person name="De La Barrera S."/>
            <person name="Ritacco V."/>
            <person name="Bigi F."/>
            <person name="Soria M.A."/>
        </authorList>
    </citation>
    <scope>NUCLEOTIDE SEQUENCE [LARGE SCALE GENOMIC DNA]</scope>
    <source>
        <strain evidence="11 22">6548</strain>
    </source>
</reference>
<evidence type="ECO:0000313" key="10">
    <source>
        <dbReference type="EMBL" id="MBP0682699.1"/>
    </source>
</evidence>
<dbReference type="EMBL" id="CGCX01000046">
    <property type="protein sequence ID" value="CFR65719.1"/>
    <property type="molecule type" value="Genomic_DNA"/>
</dbReference>
<evidence type="ECO:0000313" key="18">
    <source>
        <dbReference type="Proteomes" id="UP000046947"/>
    </source>
</evidence>
<evidence type="ECO:0000313" key="12">
    <source>
        <dbReference type="EMBL" id="REQ48256.1"/>
    </source>
</evidence>
<evidence type="ECO:0000313" key="11">
    <source>
        <dbReference type="EMBL" id="OMH58341.1"/>
    </source>
</evidence>
<evidence type="ECO:0000313" key="4">
    <source>
        <dbReference type="EMBL" id="CKR65025.1"/>
    </source>
</evidence>
<sequence>MTRRASTDTPQIIMGAIGGVVTGYILWLAAISVGDGLTTVSQWSRVVLLLSVLVAVCGAAGGLRLRSRGKLAWSAFAFSLPIPPVVLTVAVLADIYL</sequence>
<evidence type="ECO:0000313" key="5">
    <source>
        <dbReference type="EMBL" id="CLV55772.1"/>
    </source>
</evidence>
<dbReference type="Proteomes" id="UP000050139">
    <property type="component" value="Unassembled WGS sequence"/>
</dbReference>
<evidence type="ECO:0000313" key="7">
    <source>
        <dbReference type="EMBL" id="COU98747.1"/>
    </source>
</evidence>
<dbReference type="EMBL" id="CSAE01000012">
    <property type="protein sequence ID" value="COU98747.1"/>
    <property type="molecule type" value="Genomic_DNA"/>
</dbReference>
<dbReference type="EMBL" id="LR027516">
    <property type="protein sequence ID" value="VCU48691.1"/>
    <property type="molecule type" value="Genomic_DNA"/>
</dbReference>
<reference evidence="13 24" key="8">
    <citation type="submission" date="2018-08" db="EMBL/GenBank/DDBJ databases">
        <authorList>
            <person name="Fokvardsen B D."/>
            <person name="Norman A."/>
        </authorList>
    </citation>
    <scope>NUCLEOTIDE SEQUENCE [LARGE SCALE GENOMIC DNA]</scope>
    <source>
        <strain evidence="13 24">DKC2</strain>
    </source>
</reference>
<evidence type="ECO:0000313" key="13">
    <source>
        <dbReference type="EMBL" id="VCU48691.1"/>
    </source>
</evidence>
<reference evidence="12 23" key="5">
    <citation type="journal article" date="2017" name="N. Engl. J. Med.">
        <title>Transmission of Extensively Drug-Resistant Tuberculosis in South Africa.</title>
        <authorList>
            <person name="Shah N.S."/>
            <person name="Auld S.C."/>
            <person name="Brust J.C."/>
            <person name="Mathema B."/>
            <person name="Ismail N."/>
            <person name="Moodley P."/>
            <person name="Mlisana K."/>
            <person name="Allana S."/>
            <person name="Campbell A."/>
            <person name="Mthiyane T."/>
            <person name="Morris N."/>
            <person name="Mpangase P."/>
            <person name="van der Meulen H."/>
            <person name="Omar S.V."/>
            <person name="Brown T.S."/>
            <person name="Narechania A."/>
            <person name="Shaskina E."/>
            <person name="Kapwata T."/>
            <person name="Kreiswirth B."/>
            <person name="Gandhi N.R."/>
        </authorList>
    </citation>
    <scope>NUCLEOTIDE SEQUENCE [LARGE SCALE GENOMIC DNA]</scope>
    <source>
        <strain evidence="12 23">32301_S10</strain>
    </source>
</reference>
<reference evidence="10 25" key="9">
    <citation type="submission" date="2021-03" db="EMBL/GenBank/DDBJ databases">
        <title>Whole Genome Sequencing of Mycobacterium tuberculosis clinical isolates from Arunachal Pradesh, India.</title>
        <authorList>
            <person name="Singh S."/>
            <person name="Mudliar S.R."/>
            <person name="Kulsum U."/>
            <person name="Rufai S.B."/>
            <person name="Singh P.K."/>
            <person name="Umpo M."/>
            <person name="Nyori M."/>
        </authorList>
    </citation>
    <scope>NUCLEOTIDE SEQUENCE [LARGE SCALE GENOMIC DNA]</scope>
    <source>
        <strain evidence="10 25">OMICS/BPL/0142/20/SP</strain>
    </source>
</reference>
<evidence type="ECO:0000313" key="20">
    <source>
        <dbReference type="Proteomes" id="UP000048948"/>
    </source>
</evidence>
<organism evidence="4 20">
    <name type="scientific">Mycobacterium tuberculosis</name>
    <dbReference type="NCBI Taxonomy" id="1773"/>
    <lineage>
        <taxon>Bacteria</taxon>
        <taxon>Bacillati</taxon>
        <taxon>Actinomycetota</taxon>
        <taxon>Actinomycetes</taxon>
        <taxon>Mycobacteriales</taxon>
        <taxon>Mycobacteriaceae</taxon>
        <taxon>Mycobacterium</taxon>
        <taxon>Mycobacterium tuberculosis complex</taxon>
    </lineage>
</organism>
<dbReference type="Proteomes" id="UP000046947">
    <property type="component" value="Unassembled WGS sequence"/>
</dbReference>
<evidence type="ECO:0000313" key="19">
    <source>
        <dbReference type="Proteomes" id="UP000048600"/>
    </source>
</evidence>
<dbReference type="EMBL" id="QTBD01000217">
    <property type="protein sequence ID" value="REQ48256.1"/>
    <property type="molecule type" value="Genomic_DNA"/>
</dbReference>
<dbReference type="RefSeq" id="WP_003402304.1">
    <property type="nucleotide sequence ID" value="NZ_AP017901.1"/>
</dbReference>
<dbReference type="EMBL" id="LWDQ01000001">
    <property type="protein sequence ID" value="OMH58341.1"/>
    <property type="molecule type" value="Genomic_DNA"/>
</dbReference>
<dbReference type="EMBL" id="CSAD01000078">
    <property type="protein sequence ID" value="COV02298.1"/>
    <property type="molecule type" value="Genomic_DNA"/>
</dbReference>
<proteinExistence type="predicted"/>
<keyword evidence="1" id="KW-1133">Transmembrane helix</keyword>
<dbReference type="Proteomes" id="UP000189452">
    <property type="component" value="Chromosome"/>
</dbReference>
<dbReference type="Proteomes" id="UP000256381">
    <property type="component" value="Unassembled WGS sequence"/>
</dbReference>
<evidence type="ECO:0000313" key="23">
    <source>
        <dbReference type="Proteomes" id="UP000256381"/>
    </source>
</evidence>
<keyword evidence="1" id="KW-0812">Transmembrane</keyword>
<evidence type="ECO:0000313" key="21">
    <source>
        <dbReference type="Proteomes" id="UP000050139"/>
    </source>
</evidence>
<dbReference type="Proteomes" id="UP000038802">
    <property type="component" value="Unassembled WGS sequence"/>
</dbReference>
<dbReference type="Proteomes" id="UP000048948">
    <property type="component" value="Unassembled WGS sequence"/>
</dbReference>
<evidence type="ECO:0000313" key="6">
    <source>
        <dbReference type="EMBL" id="CNU09587.1"/>
    </source>
</evidence>
<gene>
    <name evidence="11" type="ORF">A4S10_00490</name>
    <name evidence="13" type="ORF">DKC2_0494</name>
    <name evidence="12" type="ORF">DSJ38_18935</name>
    <name evidence="3" type="ORF">ERS007657_00239</name>
    <name evidence="6" type="ORF">ERS007661_00050</name>
    <name evidence="8" type="ORF">ERS007679_00856</name>
    <name evidence="2" type="ORF">ERS007688_01307</name>
    <name evidence="7" type="ORF">ERS007703_00222</name>
    <name evidence="9" type="ORF">ERS007741_01658</name>
    <name evidence="4" type="ORF">ERS027646_00312</name>
    <name evidence="5" type="ORF">ERS094118_00482</name>
    <name evidence="10" type="ORF">J8J21_06110</name>
</gene>
<evidence type="ECO:0000313" key="8">
    <source>
        <dbReference type="EMBL" id="COV02298.1"/>
    </source>
</evidence>
<reference evidence="14 15" key="1">
    <citation type="submission" date="2015-03" db="EMBL/GenBank/DDBJ databases">
        <authorList>
            <consortium name="Pathogen Informatics"/>
        </authorList>
    </citation>
    <scope>NUCLEOTIDE SEQUENCE [LARGE SCALE GENOMIC DNA]</scope>
    <source>
        <strain evidence="4 20">Bir 172</strain>
        <strain evidence="3 17">C09601061</strain>
        <strain evidence="6 15">D00501624</strain>
        <strain evidence="8 16">G09801536</strain>
        <strain evidence="2 18">H09601792</strain>
        <strain evidence="14">K00500041</strain>
        <strain evidence="9 19">P00601463</strain>
    </source>
</reference>
<evidence type="ECO:0000313" key="14">
    <source>
        <dbReference type="Proteomes" id="UP000038802"/>
    </source>
</evidence>
<evidence type="ECO:0000313" key="17">
    <source>
        <dbReference type="Proteomes" id="UP000046680"/>
    </source>
</evidence>
<dbReference type="EMBL" id="CFOH01000160">
    <property type="protein sequence ID" value="CFE48981.1"/>
    <property type="molecule type" value="Genomic_DNA"/>
</dbReference>
<dbReference type="EMBL" id="CQQC01000006">
    <property type="protein sequence ID" value="CNU09587.1"/>
    <property type="molecule type" value="Genomic_DNA"/>
</dbReference>
<dbReference type="Proteomes" id="UP000300237">
    <property type="component" value="Chromosome"/>
</dbReference>
<name>A0A045IP73_MYCTX</name>
<dbReference type="EMBL" id="CHKL01000151">
    <property type="protein sequence ID" value="COW15533.1"/>
    <property type="molecule type" value="Genomic_DNA"/>
</dbReference>
<evidence type="ECO:0000313" key="3">
    <source>
        <dbReference type="EMBL" id="CFR65719.1"/>
    </source>
</evidence>
<dbReference type="Proteomes" id="UP000046680">
    <property type="component" value="Unassembled WGS sequence"/>
</dbReference>
<dbReference type="EMBL" id="JAGIZI010000006">
    <property type="protein sequence ID" value="MBP0682699.1"/>
    <property type="molecule type" value="Genomic_DNA"/>
</dbReference>